<dbReference type="OMA" id="YAWLYLW"/>
<dbReference type="STRING" id="1245528.M3JUU7"/>
<dbReference type="EMBL" id="AOGT01001919">
    <property type="protein sequence ID" value="EMG46680.1"/>
    <property type="molecule type" value="Genomic_DNA"/>
</dbReference>
<dbReference type="OrthoDB" id="1913277at2759"/>
<gene>
    <name evidence="1" type="ORF">G210_3075</name>
</gene>
<proteinExistence type="predicted"/>
<name>M3JUU7_CANMX</name>
<dbReference type="Proteomes" id="UP000011777">
    <property type="component" value="Unassembled WGS sequence"/>
</dbReference>
<organism evidence="1 2">
    <name type="scientific">Candida maltosa (strain Xu316)</name>
    <name type="common">Yeast</name>
    <dbReference type="NCBI Taxonomy" id="1245528"/>
    <lineage>
        <taxon>Eukaryota</taxon>
        <taxon>Fungi</taxon>
        <taxon>Dikarya</taxon>
        <taxon>Ascomycota</taxon>
        <taxon>Saccharomycotina</taxon>
        <taxon>Pichiomycetes</taxon>
        <taxon>Debaryomycetaceae</taxon>
        <taxon>Candida/Lodderomyces clade</taxon>
        <taxon>Candida</taxon>
    </lineage>
</organism>
<evidence type="ECO:0000313" key="2">
    <source>
        <dbReference type="Proteomes" id="UP000011777"/>
    </source>
</evidence>
<dbReference type="AlphaFoldDB" id="M3JUU7"/>
<protein>
    <submittedName>
        <fullName evidence="1">Uncharacterized protein</fullName>
    </submittedName>
</protein>
<accession>M3JUU7</accession>
<dbReference type="HOGENOM" id="CLU_1372655_0_0_1"/>
<keyword evidence="2" id="KW-1185">Reference proteome</keyword>
<reference evidence="1 2" key="1">
    <citation type="submission" date="2013-02" db="EMBL/GenBank/DDBJ databases">
        <title>Genome sequence of Candida maltosa Xu316, a potential industrial strain for xylitol and ethanol production.</title>
        <authorList>
            <person name="Yu J."/>
            <person name="Wang Q."/>
            <person name="Geng X."/>
            <person name="Bao W."/>
            <person name="He P."/>
            <person name="Cai J."/>
        </authorList>
    </citation>
    <scope>NUCLEOTIDE SEQUENCE [LARGE SCALE GENOMIC DNA]</scope>
    <source>
        <strain evidence="2">Xu316</strain>
    </source>
</reference>
<sequence length="200" mass="22320">MPEQVEVAEVTPLPTAAFKYPNPLANFSQGLGYPAWTPIDTKKEVGQLFRFGFYTTVGAYGWLYFFKRSTFKLGLPISALAFVTIAKGVQDSVANIRETNDCWNIFWGLSAANTVVLSAGFKSMPIKHKLITGILGTSVATILDRAYWAQSTSSPRLDAKYELANMNKDLPKQQFWDVWERKPISQTVEELGVGRGIFKP</sequence>
<dbReference type="eggNOG" id="ENOG502S81D">
    <property type="taxonomic scope" value="Eukaryota"/>
</dbReference>
<evidence type="ECO:0000313" key="1">
    <source>
        <dbReference type="EMBL" id="EMG46680.1"/>
    </source>
</evidence>
<comment type="caution">
    <text evidence="1">The sequence shown here is derived from an EMBL/GenBank/DDBJ whole genome shotgun (WGS) entry which is preliminary data.</text>
</comment>